<organism evidence="2 3">
    <name type="scientific">Clostridium acetobutylicum (strain ATCC 824 / DSM 792 / JCM 1419 / IAM 19013 / LMG 5710 / NBRC 13948 / NRRL B-527 / VKM B-1787 / 2291 / W)</name>
    <dbReference type="NCBI Taxonomy" id="272562"/>
    <lineage>
        <taxon>Bacteria</taxon>
        <taxon>Bacillati</taxon>
        <taxon>Bacillota</taxon>
        <taxon>Clostridia</taxon>
        <taxon>Eubacteriales</taxon>
        <taxon>Clostridiaceae</taxon>
        <taxon>Clostridium</taxon>
    </lineage>
</organism>
<evidence type="ECO:0008006" key="4">
    <source>
        <dbReference type="Google" id="ProtNLM"/>
    </source>
</evidence>
<evidence type="ECO:0000256" key="1">
    <source>
        <dbReference type="SAM" id="Phobius"/>
    </source>
</evidence>
<dbReference type="EMBL" id="AE001437">
    <property type="protein sequence ID" value="AAK78466.1"/>
    <property type="molecule type" value="Genomic_DNA"/>
</dbReference>
<dbReference type="PROSITE" id="PS51257">
    <property type="entry name" value="PROKAR_LIPOPROTEIN"/>
    <property type="match status" value="1"/>
</dbReference>
<evidence type="ECO:0000313" key="3">
    <source>
        <dbReference type="Proteomes" id="UP000000814"/>
    </source>
</evidence>
<dbReference type="KEGG" id="cac:CA_C0486"/>
<protein>
    <recommendedName>
        <fullName evidence="4">Lipoprotein</fullName>
    </recommendedName>
</protein>
<proteinExistence type="predicted"/>
<accession>Q97LR8</accession>
<dbReference type="OrthoDB" id="1934635at2"/>
<keyword evidence="1" id="KW-0812">Transmembrane</keyword>
<dbReference type="HOGENOM" id="CLU_1303134_0_0_9"/>
<evidence type="ECO:0000313" key="2">
    <source>
        <dbReference type="EMBL" id="AAK78466.1"/>
    </source>
</evidence>
<dbReference type="GeneID" id="44996995"/>
<dbReference type="AlphaFoldDB" id="Q97LR8"/>
<dbReference type="Proteomes" id="UP000000814">
    <property type="component" value="Chromosome"/>
</dbReference>
<dbReference type="STRING" id="272562.CA_C0486"/>
<keyword evidence="1" id="KW-1133">Transmembrane helix</keyword>
<feature type="transmembrane region" description="Helical" evidence="1">
    <location>
        <begin position="6"/>
        <end position="25"/>
    </location>
</feature>
<dbReference type="RefSeq" id="WP_010963808.1">
    <property type="nucleotide sequence ID" value="NC_003030.1"/>
</dbReference>
<name>Q97LR8_CLOAB</name>
<dbReference type="PATRIC" id="fig|272562.8.peg.685"/>
<reference evidence="2 3" key="1">
    <citation type="journal article" date="2001" name="J. Bacteriol.">
        <title>Genome sequence and comparative analysis of the solvent-producing bacterium Clostridium acetobutylicum.</title>
        <authorList>
            <person name="Nolling J."/>
            <person name="Breton G."/>
            <person name="Omelchenko M.V."/>
            <person name="Makarova K.S."/>
            <person name="Zeng Q."/>
            <person name="Gibson R."/>
            <person name="Lee H.M."/>
            <person name="Dubois J."/>
            <person name="Qiu D."/>
            <person name="Hitti J."/>
            <person name="Wolf Y.I."/>
            <person name="Tatusov R.L."/>
            <person name="Sabathe F."/>
            <person name="Doucette-Stamm L."/>
            <person name="Soucaille P."/>
            <person name="Daly M.J."/>
            <person name="Bennett G.N."/>
            <person name="Koonin E.V."/>
            <person name="Smith D.R."/>
        </authorList>
    </citation>
    <scope>NUCLEOTIDE SEQUENCE [LARGE SCALE GENOMIC DNA]</scope>
    <source>
        <strain evidence="3">ATCC 824 / DSM 792 / JCM 1419 / LMG 5710 / VKM B-1787</strain>
    </source>
</reference>
<dbReference type="PIR" id="G96959">
    <property type="entry name" value="G96959"/>
</dbReference>
<keyword evidence="3" id="KW-1185">Reference proteome</keyword>
<keyword evidence="1" id="KW-0472">Membrane</keyword>
<gene>
    <name evidence="2" type="ordered locus">CA_C0486</name>
</gene>
<dbReference type="eggNOG" id="ENOG5032KY8">
    <property type="taxonomic scope" value="Bacteria"/>
</dbReference>
<sequence>MKGFWFKIVLIFVVFLGVFMLFGCNNKDKNQNSKRKVGKENSIKPEEKKFINEYYSDEVSGDSKGLSKFYSNPESSNTLAIKKKLENFGITKINLIGIYNVNSKNRLKIMVSAFNAYFKGISKPRPDIEIVTLINKDNSWYFLNDESILNDNEQQWLEDEKEKQRKFIVSNKKIQDILKLNKTFDDENLGYMRACQQKFLSDTK</sequence>